<dbReference type="Pfam" id="PF25967">
    <property type="entry name" value="RND-MFP_C"/>
    <property type="match status" value="1"/>
</dbReference>
<dbReference type="GO" id="GO:0046677">
    <property type="term" value="P:response to antibiotic"/>
    <property type="evidence" value="ECO:0007669"/>
    <property type="project" value="TreeGrafter"/>
</dbReference>
<dbReference type="Gene3D" id="2.40.50.100">
    <property type="match status" value="1"/>
</dbReference>
<dbReference type="InterPro" id="IPR058627">
    <property type="entry name" value="MdtA-like_C"/>
</dbReference>
<comment type="similarity">
    <text evidence="2">Belongs to the membrane fusion protein (MFP) (TC 8.A.1) family.</text>
</comment>
<evidence type="ECO:0000256" key="2">
    <source>
        <dbReference type="ARBA" id="ARBA00009477"/>
    </source>
</evidence>
<evidence type="ECO:0000313" key="10">
    <source>
        <dbReference type="Proteomes" id="UP000506160"/>
    </source>
</evidence>
<evidence type="ECO:0000313" key="9">
    <source>
        <dbReference type="EMBL" id="TEA27832.1"/>
    </source>
</evidence>
<dbReference type="InterPro" id="IPR058626">
    <property type="entry name" value="MdtA-like_b-barrel"/>
</dbReference>
<feature type="domain" description="Multidrug resistance protein MdtA-like beta-barrel" evidence="7">
    <location>
        <begin position="214"/>
        <end position="308"/>
    </location>
</feature>
<dbReference type="AlphaFoldDB" id="A0AB94IEE0"/>
<dbReference type="InterPro" id="IPR058625">
    <property type="entry name" value="MdtA-like_BSH"/>
</dbReference>
<evidence type="ECO:0000259" key="8">
    <source>
        <dbReference type="Pfam" id="PF25967"/>
    </source>
</evidence>
<name>A0AB94IEE0_9GAMM</name>
<dbReference type="GO" id="GO:0005886">
    <property type="term" value="C:plasma membrane"/>
    <property type="evidence" value="ECO:0007669"/>
    <property type="project" value="TreeGrafter"/>
</dbReference>
<evidence type="ECO:0000259" key="6">
    <source>
        <dbReference type="Pfam" id="PF25917"/>
    </source>
</evidence>
<feature type="domain" description="Multidrug resistance protein MdtA-like barrel-sandwich hybrid" evidence="6">
    <location>
        <begin position="67"/>
        <end position="210"/>
    </location>
</feature>
<evidence type="ECO:0000256" key="3">
    <source>
        <dbReference type="SAM" id="Coils"/>
    </source>
</evidence>
<dbReference type="Pfam" id="PF25944">
    <property type="entry name" value="Beta-barrel_RND"/>
    <property type="match status" value="1"/>
</dbReference>
<keyword evidence="4" id="KW-0732">Signal</keyword>
<feature type="chain" id="PRO_5044500889" evidence="4">
    <location>
        <begin position="18"/>
        <end position="411"/>
    </location>
</feature>
<dbReference type="Pfam" id="PF25876">
    <property type="entry name" value="HH_MFP_RND"/>
    <property type="match status" value="1"/>
</dbReference>
<feature type="domain" description="Multidrug resistance protein MdtA-like alpha-helical hairpin" evidence="5">
    <location>
        <begin position="107"/>
        <end position="177"/>
    </location>
</feature>
<dbReference type="Gene3D" id="2.40.30.170">
    <property type="match status" value="1"/>
</dbReference>
<reference evidence="9 10" key="1">
    <citation type="journal article" date="2014" name="Appl. Environ. Microbiol.">
        <title>Genomic features of a bumble bee symbiont reflect its host environment.</title>
        <authorList>
            <person name="Martinson V.G."/>
            <person name="Magoc T."/>
            <person name="Koch H."/>
            <person name="Salzberg S.L."/>
            <person name="Moran N.A."/>
        </authorList>
    </citation>
    <scope>NUCLEOTIDE SEQUENCE [LARGE SCALE GENOMIC DNA]</scope>
    <source>
        <strain evidence="9 10">Bimp</strain>
    </source>
</reference>
<dbReference type="GO" id="GO:0030313">
    <property type="term" value="C:cell envelope"/>
    <property type="evidence" value="ECO:0007669"/>
    <property type="project" value="UniProtKB-SubCell"/>
</dbReference>
<dbReference type="EMBL" id="AWGA01000016">
    <property type="protein sequence ID" value="TEA27832.1"/>
    <property type="molecule type" value="Genomic_DNA"/>
</dbReference>
<dbReference type="SUPFAM" id="SSF111369">
    <property type="entry name" value="HlyD-like secretion proteins"/>
    <property type="match status" value="1"/>
</dbReference>
<accession>A0AB94IEE0</accession>
<sequence length="411" mass="44952">MKLIKIFTPIAMTLALSGGFFILTGCKDENPNSQSKQIPTLPVHVYKVEPVDYTIKTVLPGRVIASRVAEIRPQVSGIILKREFIESTDVKAGQSLYQIDPAIYQATYDSAMANLESVQAKANIAQLTLNRYKGLLATRSISQQDYDQAAADLKQAMAQVMVAQANVNSAKTNLDYTKVYSPIDGYIGKSNVTEGALVSAGQTTPMALVQQLDPIYIDMTQAVIKYEQNEQHKGILYQAPEKTKVELFFSDGTQFQQDGYIKFSDKTVSETTGTVTLRAEFANPSVIDKNGSQQRRLLPGMFVKPVVTLGTIKNAILVPQKGITSNVNGQYTAKVVNEQGLVEQRDNIKVYAGVKNYWIVTEGIHIGDQIIVSGLMNLSAIPAGVPVKANILGTESLTQQQVNEIIAQNTK</sequence>
<feature type="signal peptide" evidence="4">
    <location>
        <begin position="1"/>
        <end position="17"/>
    </location>
</feature>
<dbReference type="Gene3D" id="1.10.287.470">
    <property type="entry name" value="Helix hairpin bin"/>
    <property type="match status" value="1"/>
</dbReference>
<dbReference type="Gene3D" id="2.40.420.20">
    <property type="match status" value="1"/>
</dbReference>
<organism evidence="9 10">
    <name type="scientific">Candidatus Schmidhempelia bombi str. Bimp</name>
    <dbReference type="NCBI Taxonomy" id="1387197"/>
    <lineage>
        <taxon>Bacteria</taxon>
        <taxon>Pseudomonadati</taxon>
        <taxon>Pseudomonadota</taxon>
        <taxon>Gammaproteobacteria</taxon>
        <taxon>Orbales</taxon>
        <taxon>Orbaceae</taxon>
        <taxon>Candidatus Schmidhempelia</taxon>
    </lineage>
</organism>
<comment type="subcellular location">
    <subcellularLocation>
        <location evidence="1">Cell inner membrane</location>
        <topology evidence="1">Lipid-anchor</topology>
    </subcellularLocation>
</comment>
<protein>
    <submittedName>
        <fullName evidence="9">Efflux RND transporter periplasmic adaptor subunit</fullName>
    </submittedName>
</protein>
<dbReference type="PANTHER" id="PTHR30158">
    <property type="entry name" value="ACRA/E-RELATED COMPONENT OF DRUG EFFLUX TRANSPORTER"/>
    <property type="match status" value="1"/>
</dbReference>
<dbReference type="PROSITE" id="PS51257">
    <property type="entry name" value="PROKAR_LIPOPROTEIN"/>
    <property type="match status" value="1"/>
</dbReference>
<keyword evidence="3" id="KW-0175">Coiled coil</keyword>
<dbReference type="PANTHER" id="PTHR30158:SF3">
    <property type="entry name" value="MULTIDRUG EFFLUX PUMP SUBUNIT ACRA-RELATED"/>
    <property type="match status" value="1"/>
</dbReference>
<evidence type="ECO:0000256" key="4">
    <source>
        <dbReference type="SAM" id="SignalP"/>
    </source>
</evidence>
<evidence type="ECO:0000256" key="1">
    <source>
        <dbReference type="ARBA" id="ARBA00004519"/>
    </source>
</evidence>
<dbReference type="GO" id="GO:0022857">
    <property type="term" value="F:transmembrane transporter activity"/>
    <property type="evidence" value="ECO:0007669"/>
    <property type="project" value="InterPro"/>
</dbReference>
<evidence type="ECO:0000259" key="7">
    <source>
        <dbReference type="Pfam" id="PF25944"/>
    </source>
</evidence>
<dbReference type="NCBIfam" id="TIGR01730">
    <property type="entry name" value="RND_mfp"/>
    <property type="match status" value="1"/>
</dbReference>
<evidence type="ECO:0000259" key="5">
    <source>
        <dbReference type="Pfam" id="PF25876"/>
    </source>
</evidence>
<dbReference type="RefSeq" id="WP_024495491.1">
    <property type="nucleotide sequence ID" value="NZ_AWGA01000016.1"/>
</dbReference>
<feature type="domain" description="Multidrug resistance protein MdtA-like C-terminal permuted SH3" evidence="8">
    <location>
        <begin position="314"/>
        <end position="375"/>
    </location>
</feature>
<feature type="coiled-coil region" evidence="3">
    <location>
        <begin position="146"/>
        <end position="173"/>
    </location>
</feature>
<proteinExistence type="inferred from homology"/>
<dbReference type="InterPro" id="IPR058624">
    <property type="entry name" value="MdtA-like_HH"/>
</dbReference>
<dbReference type="InterPro" id="IPR006143">
    <property type="entry name" value="RND_pump_MFP"/>
</dbReference>
<comment type="caution">
    <text evidence="9">The sequence shown here is derived from an EMBL/GenBank/DDBJ whole genome shotgun (WGS) entry which is preliminary data.</text>
</comment>
<keyword evidence="10" id="KW-1185">Reference proteome</keyword>
<gene>
    <name evidence="9" type="ORF">O970_01865</name>
</gene>
<dbReference type="Pfam" id="PF25917">
    <property type="entry name" value="BSH_RND"/>
    <property type="match status" value="1"/>
</dbReference>
<dbReference type="Proteomes" id="UP000506160">
    <property type="component" value="Unassembled WGS sequence"/>
</dbReference>